<dbReference type="InterPro" id="IPR042448">
    <property type="entry name" value="CCNB1IP1"/>
</dbReference>
<dbReference type="VEuPathDB" id="FungiDB:PMAA_035590"/>
<evidence type="ECO:0008006" key="5">
    <source>
        <dbReference type="Google" id="ProtNLM"/>
    </source>
</evidence>
<dbReference type="GO" id="GO:0061630">
    <property type="term" value="F:ubiquitin protein ligase activity"/>
    <property type="evidence" value="ECO:0007669"/>
    <property type="project" value="InterPro"/>
</dbReference>
<dbReference type="Proteomes" id="UP000001294">
    <property type="component" value="Unassembled WGS sequence"/>
</dbReference>
<dbReference type="PANTHER" id="PTHR14305:SF0">
    <property type="entry name" value="E3 UBIQUITIN-PROTEIN LIGASE CCNB1IP1"/>
    <property type="match status" value="1"/>
</dbReference>
<reference evidence="4" key="1">
    <citation type="journal article" date="2015" name="Genome Announc.">
        <title>Genome sequence of the AIDS-associated pathogen Penicillium marneffei (ATCC18224) and its near taxonomic relative Talaromyces stipitatus (ATCC10500).</title>
        <authorList>
            <person name="Nierman W.C."/>
            <person name="Fedorova-Abrams N.D."/>
            <person name="Andrianopoulos A."/>
        </authorList>
    </citation>
    <scope>NUCLEOTIDE SEQUENCE [LARGE SCALE GENOMIC DNA]</scope>
    <source>
        <strain evidence="4">ATCC 18224 / CBS 334.59 / QM 7333</strain>
    </source>
</reference>
<dbReference type="PhylomeDB" id="B6Q7N2"/>
<dbReference type="GO" id="GO:0007131">
    <property type="term" value="P:reciprocal meiotic recombination"/>
    <property type="evidence" value="ECO:0007669"/>
    <property type="project" value="InterPro"/>
</dbReference>
<evidence type="ECO:0000256" key="1">
    <source>
        <dbReference type="SAM" id="Coils"/>
    </source>
</evidence>
<dbReference type="GO" id="GO:0000795">
    <property type="term" value="C:synaptonemal complex"/>
    <property type="evidence" value="ECO:0007669"/>
    <property type="project" value="InterPro"/>
</dbReference>
<feature type="coiled-coil region" evidence="1">
    <location>
        <begin position="148"/>
        <end position="192"/>
    </location>
</feature>
<dbReference type="STRING" id="441960.B6Q7N2"/>
<feature type="region of interest" description="Disordered" evidence="2">
    <location>
        <begin position="257"/>
        <end position="333"/>
    </location>
</feature>
<keyword evidence="4" id="KW-1185">Reference proteome</keyword>
<evidence type="ECO:0000256" key="2">
    <source>
        <dbReference type="SAM" id="MobiDB-lite"/>
    </source>
</evidence>
<dbReference type="HOGENOM" id="CLU_049340_0_2_1"/>
<name>B6Q7N2_TALMQ</name>
<feature type="region of interest" description="Disordered" evidence="2">
    <location>
        <begin position="340"/>
        <end position="359"/>
    </location>
</feature>
<accession>B6Q7N2</accession>
<keyword evidence="1" id="KW-0175">Coiled coil</keyword>
<dbReference type="PANTHER" id="PTHR14305">
    <property type="entry name" value="E3 UBIQUITIN-PROTEIN LIGASE CCNB1IP1"/>
    <property type="match status" value="1"/>
</dbReference>
<dbReference type="OrthoDB" id="441210at2759"/>
<feature type="compositionally biased region" description="Basic and acidic residues" evidence="2">
    <location>
        <begin position="257"/>
        <end position="275"/>
    </location>
</feature>
<evidence type="ECO:0000313" key="3">
    <source>
        <dbReference type="EMBL" id="EEA28767.1"/>
    </source>
</evidence>
<proteinExistence type="predicted"/>
<protein>
    <recommendedName>
        <fullName evidence="5">RING-type domain-containing protein</fullName>
    </recommendedName>
</protein>
<evidence type="ECO:0000313" key="4">
    <source>
        <dbReference type="Proteomes" id="UP000001294"/>
    </source>
</evidence>
<organism evidence="3 4">
    <name type="scientific">Talaromyces marneffei (strain ATCC 18224 / CBS 334.59 / QM 7333)</name>
    <name type="common">Penicillium marneffei</name>
    <dbReference type="NCBI Taxonomy" id="441960"/>
    <lineage>
        <taxon>Eukaryota</taxon>
        <taxon>Fungi</taxon>
        <taxon>Dikarya</taxon>
        <taxon>Ascomycota</taxon>
        <taxon>Pezizomycotina</taxon>
        <taxon>Eurotiomycetes</taxon>
        <taxon>Eurotiomycetidae</taxon>
        <taxon>Eurotiales</taxon>
        <taxon>Trichocomaceae</taxon>
        <taxon>Talaromyces</taxon>
        <taxon>Talaromyces sect. Talaromyces</taxon>
    </lineage>
</organism>
<gene>
    <name evidence="3" type="ORF">PMAA_035590</name>
</gene>
<dbReference type="AlphaFoldDB" id="B6Q7N2"/>
<dbReference type="EMBL" id="DS995899">
    <property type="protein sequence ID" value="EEA28767.1"/>
    <property type="molecule type" value="Genomic_DNA"/>
</dbReference>
<sequence length="359" mass="40249">MAQSLDFSLRCNSLTCRKVLTDQAVVTTCSFVAFSTCPVDKALTNDMASTRHIFCLSCAGNLGLTRQTQQSRTCPACQANLPNPDDVVSTILNPTEDYKTSVLSGLDPTTVIECAGRAFSFWAYQTTQEICYQEYLSKGLTEKYGSLNTEKETLINSANIEISSLQNKLADMQQAQDQLQKKNDELIALYQEKCKKHTQMTNLYNLLKSRAMRSQIQTAASDSVSQTLKFLPQATNNTRLNRSLVLQTAMTASRHFDALSSTEKRNGKNSTERLFRHQRSGSASSKSKEDPFMARVGAMPPPQLPFSVAQNPVPTTSHHRTRLPAQPEPEVFRENREQMDEPKYFANHGRFRDFSYNPG</sequence>